<dbReference type="AlphaFoldDB" id="A0A9P6XNN9"/>
<accession>A0A9P6XNN9</accession>
<proteinExistence type="predicted"/>
<dbReference type="Proteomes" id="UP000740926">
    <property type="component" value="Unassembled WGS sequence"/>
</dbReference>
<reference evidence="1 2" key="1">
    <citation type="journal article" date="2020" name="Microb. Genom.">
        <title>Genetic diversity of clinical and environmental Mucorales isolates obtained from an investigation of mucormycosis cases among solid organ transplant recipients.</title>
        <authorList>
            <person name="Nguyen M.H."/>
            <person name="Kaul D."/>
            <person name="Muto C."/>
            <person name="Cheng S.J."/>
            <person name="Richter R.A."/>
            <person name="Bruno V.M."/>
            <person name="Liu G."/>
            <person name="Beyhan S."/>
            <person name="Sundermann A.J."/>
            <person name="Mounaud S."/>
            <person name="Pasculle A.W."/>
            <person name="Nierman W.C."/>
            <person name="Driscoll E."/>
            <person name="Cumbie R."/>
            <person name="Clancy C.J."/>
            <person name="Dupont C.L."/>
        </authorList>
    </citation>
    <scope>NUCLEOTIDE SEQUENCE [LARGE SCALE GENOMIC DNA]</scope>
    <source>
        <strain evidence="1 2">GL24</strain>
    </source>
</reference>
<protein>
    <submittedName>
        <fullName evidence="1">Uncharacterized protein</fullName>
    </submittedName>
</protein>
<organism evidence="1 2">
    <name type="scientific">Rhizopus delemar</name>
    <dbReference type="NCBI Taxonomy" id="936053"/>
    <lineage>
        <taxon>Eukaryota</taxon>
        <taxon>Fungi</taxon>
        <taxon>Fungi incertae sedis</taxon>
        <taxon>Mucoromycota</taxon>
        <taxon>Mucoromycotina</taxon>
        <taxon>Mucoromycetes</taxon>
        <taxon>Mucorales</taxon>
        <taxon>Mucorineae</taxon>
        <taxon>Rhizopodaceae</taxon>
        <taxon>Rhizopus</taxon>
    </lineage>
</organism>
<name>A0A9P6XNN9_9FUNG</name>
<keyword evidence="2" id="KW-1185">Reference proteome</keyword>
<gene>
    <name evidence="1" type="ORF">G6F50_018127</name>
</gene>
<comment type="caution">
    <text evidence="1">The sequence shown here is derived from an EMBL/GenBank/DDBJ whole genome shotgun (WGS) entry which is preliminary data.</text>
</comment>
<dbReference type="EMBL" id="JAANIU010015807">
    <property type="protein sequence ID" value="KAG1529248.1"/>
    <property type="molecule type" value="Genomic_DNA"/>
</dbReference>
<evidence type="ECO:0000313" key="2">
    <source>
        <dbReference type="Proteomes" id="UP000740926"/>
    </source>
</evidence>
<evidence type="ECO:0000313" key="1">
    <source>
        <dbReference type="EMBL" id="KAG1529248.1"/>
    </source>
</evidence>
<sequence>MFAVSASEYRAGLVVSAPSACEPRRCSHCQVSPKVRGIWSTLTSMGIKAVRAWLDSTWPCNWASRACWAGAATEPVGIA</sequence>